<proteinExistence type="predicted"/>
<gene>
    <name evidence="2" type="ORF">NYPRO_LOCUS14212</name>
</gene>
<sequence length="94" mass="10033">MASFPCPCGKGVRDRHLSLPPPRPRLLPQGTALRTRIPSEGSAVPVPRARPSTPDRRSLLSPWGRGPGVSRAARAARPLLRRGGGAPSSRPRDT</sequence>
<feature type="region of interest" description="Disordered" evidence="1">
    <location>
        <begin position="1"/>
        <end position="94"/>
    </location>
</feature>
<evidence type="ECO:0000313" key="3">
    <source>
        <dbReference type="Proteomes" id="UP000645828"/>
    </source>
</evidence>
<evidence type="ECO:0000256" key="1">
    <source>
        <dbReference type="SAM" id="MobiDB-lite"/>
    </source>
</evidence>
<protein>
    <submittedName>
        <fullName evidence="2">(raccoon dog) hypothetical protein</fullName>
    </submittedName>
</protein>
<accession>A0A811YY87</accession>
<organism evidence="2 3">
    <name type="scientific">Nyctereutes procyonoides</name>
    <name type="common">Raccoon dog</name>
    <name type="synonym">Canis procyonoides</name>
    <dbReference type="NCBI Taxonomy" id="34880"/>
    <lineage>
        <taxon>Eukaryota</taxon>
        <taxon>Metazoa</taxon>
        <taxon>Chordata</taxon>
        <taxon>Craniata</taxon>
        <taxon>Vertebrata</taxon>
        <taxon>Euteleostomi</taxon>
        <taxon>Mammalia</taxon>
        <taxon>Eutheria</taxon>
        <taxon>Laurasiatheria</taxon>
        <taxon>Carnivora</taxon>
        <taxon>Caniformia</taxon>
        <taxon>Canidae</taxon>
        <taxon>Nyctereutes</taxon>
    </lineage>
</organism>
<comment type="caution">
    <text evidence="2">The sequence shown here is derived from an EMBL/GenBank/DDBJ whole genome shotgun (WGS) entry which is preliminary data.</text>
</comment>
<dbReference type="AlphaFoldDB" id="A0A811YY87"/>
<dbReference type="EMBL" id="CAJHUB010000752">
    <property type="protein sequence ID" value="CAD7681420.1"/>
    <property type="molecule type" value="Genomic_DNA"/>
</dbReference>
<name>A0A811YY87_NYCPR</name>
<reference evidence="2" key="1">
    <citation type="submission" date="2020-12" db="EMBL/GenBank/DDBJ databases">
        <authorList>
            <consortium name="Molecular Ecology Group"/>
        </authorList>
    </citation>
    <scope>NUCLEOTIDE SEQUENCE</scope>
    <source>
        <strain evidence="2">TBG_1078</strain>
    </source>
</reference>
<keyword evidence="3" id="KW-1185">Reference proteome</keyword>
<evidence type="ECO:0000313" key="2">
    <source>
        <dbReference type="EMBL" id="CAD7681420.1"/>
    </source>
</evidence>
<dbReference type="Proteomes" id="UP000645828">
    <property type="component" value="Unassembled WGS sequence"/>
</dbReference>